<keyword evidence="3" id="KW-1185">Reference proteome</keyword>
<gene>
    <name evidence="2" type="ORF">SDENCHOL_11152</name>
</gene>
<accession>A0A7Z7MVB4</accession>
<dbReference type="Proteomes" id="UP000242886">
    <property type="component" value="Chromosome SDENCHOL"/>
</dbReference>
<evidence type="ECO:0000256" key="1">
    <source>
        <dbReference type="SAM" id="SignalP"/>
    </source>
</evidence>
<evidence type="ECO:0000313" key="3">
    <source>
        <dbReference type="Proteomes" id="UP000242886"/>
    </source>
</evidence>
<dbReference type="EMBL" id="LT837803">
    <property type="protein sequence ID" value="SMB24837.1"/>
    <property type="molecule type" value="Genomic_DNA"/>
</dbReference>
<reference evidence="2" key="1">
    <citation type="submission" date="2017-03" db="EMBL/GenBank/DDBJ databases">
        <authorList>
            <consortium name="AG Boll"/>
        </authorList>
    </citation>
    <scope>NUCLEOTIDE SEQUENCE [LARGE SCALE GENOMIC DNA]</scope>
    <source>
        <strain evidence="2">Chol</strain>
    </source>
</reference>
<evidence type="ECO:0000313" key="2">
    <source>
        <dbReference type="EMBL" id="SMB24837.1"/>
    </source>
</evidence>
<dbReference type="RefSeq" id="WP_197706851.1">
    <property type="nucleotide sequence ID" value="NZ_LT837803.1"/>
</dbReference>
<organism evidence="2 3">
    <name type="scientific">Sterolibacterium denitrificans</name>
    <dbReference type="NCBI Taxonomy" id="157592"/>
    <lineage>
        <taxon>Bacteria</taxon>
        <taxon>Pseudomonadati</taxon>
        <taxon>Pseudomonadota</taxon>
        <taxon>Betaproteobacteria</taxon>
        <taxon>Nitrosomonadales</taxon>
        <taxon>Sterolibacteriaceae</taxon>
        <taxon>Sterolibacterium</taxon>
    </lineage>
</organism>
<sequence length="92" mass="10618">MYKRVITMFALVLLGGCANLSPAERSAVMQQEIEEMIQVYGPACEKLGYQADTDAWRECILKLNKTKSLEYYNSRRSAECLGYRGFYRCEPF</sequence>
<proteinExistence type="predicted"/>
<protein>
    <recommendedName>
        <fullName evidence="4">Lipoprotein</fullName>
    </recommendedName>
</protein>
<dbReference type="AlphaFoldDB" id="A0A7Z7MVB4"/>
<name>A0A7Z7MVB4_9PROT</name>
<keyword evidence="1" id="KW-0732">Signal</keyword>
<feature type="signal peptide" evidence="1">
    <location>
        <begin position="1"/>
        <end position="23"/>
    </location>
</feature>
<feature type="chain" id="PRO_5030964727" description="Lipoprotein" evidence="1">
    <location>
        <begin position="24"/>
        <end position="92"/>
    </location>
</feature>
<evidence type="ECO:0008006" key="4">
    <source>
        <dbReference type="Google" id="ProtNLM"/>
    </source>
</evidence>
<dbReference type="PROSITE" id="PS51257">
    <property type="entry name" value="PROKAR_LIPOPROTEIN"/>
    <property type="match status" value="1"/>
</dbReference>